<proteinExistence type="predicted"/>
<evidence type="ECO:0000313" key="1">
    <source>
        <dbReference type="EMBL" id="KFG25537.1"/>
    </source>
</evidence>
<dbReference type="Proteomes" id="UP000054524">
    <property type="component" value="Unassembled WGS sequence"/>
</dbReference>
<accession>A0A086J069</accession>
<reference evidence="1 2" key="1">
    <citation type="journal article" date="2014" name="Genome Announc.">
        <title>Genome Sequence of the Microsporidian Species Nematocida sp1 Strain ERTm6 (ATCC PRA-372).</title>
        <authorList>
            <person name="Bakowski M.A."/>
            <person name="Priest M."/>
            <person name="Young S."/>
            <person name="Cuomo C.A."/>
            <person name="Troemel E.R."/>
        </authorList>
    </citation>
    <scope>NUCLEOTIDE SEQUENCE [LARGE SCALE GENOMIC DNA]</scope>
    <source>
        <strain evidence="1 2">ERTm6</strain>
    </source>
</reference>
<dbReference type="RefSeq" id="XP_052904092.1">
    <property type="nucleotide sequence ID" value="XM_053049921.1"/>
</dbReference>
<evidence type="ECO:0000313" key="2">
    <source>
        <dbReference type="Proteomes" id="UP000054524"/>
    </source>
</evidence>
<organism evidence="1 2">
    <name type="scientific">Nematocida ausubeli (strain ATCC PRA-371 / ERTm2)</name>
    <name type="common">Nematode killer fungus</name>
    <dbReference type="NCBI Taxonomy" id="1913371"/>
    <lineage>
        <taxon>Eukaryota</taxon>
        <taxon>Fungi</taxon>
        <taxon>Fungi incertae sedis</taxon>
        <taxon>Microsporidia</taxon>
        <taxon>Nematocida</taxon>
    </lineage>
</organism>
<dbReference type="EMBL" id="AKIJ01000005">
    <property type="protein sequence ID" value="KFG25537.1"/>
    <property type="molecule type" value="Genomic_DNA"/>
</dbReference>
<sequence length="461" mass="53233">MMGEFAAEEWLERSVRRSRDAYSRIKMNLTVRGKDVIVSSKYKEPVERIKEVIKALDGIERAKSVLMLDGASSIPEKKVQEYKEYKEIAQDLKAYRKTEIISSLLERVNERLQEIENSLNELSKKRLVSSLQGKSQENWAEFLVDKDRKTQLFLVLVEKYAETVVKHNIKEDSAAISTMVVDIEILAKRGFAEEQVSSVIQGINKFIGMQIVHHIGKQCYIFIKSLNAPIRKLEEFLEFICGFLSSEIEGVMKKQRIHAKVRKLVVDAYKTLYTEAEEQFITGAVNQKRLLDRDLFYLIESLYQAEKIKGFLDIKQHLQRKLGEFYKISEKKAKRTTSKLESLIFSLNSAAIINTIKHKKIETDEIAQEVAQEMRRKVEKAVDAPEVKNKIGELLKHIERAYVKAKHYNLPGEHKAYIVLEYKKTVREIGNRFGGLDDVSDSHLSSIIEGFFNGPERKILK</sequence>
<keyword evidence="2" id="KW-1185">Reference proteome</keyword>
<dbReference type="HOGENOM" id="CLU_047595_0_0_1"/>
<comment type="caution">
    <text evidence="1">The sequence shown here is derived from an EMBL/GenBank/DDBJ whole genome shotgun (WGS) entry which is preliminary data.</text>
</comment>
<name>A0A086J069_NEMA1</name>
<dbReference type="AlphaFoldDB" id="A0A086J069"/>
<protein>
    <submittedName>
        <fullName evidence="1">Uncharacterized protein</fullName>
    </submittedName>
</protein>
<gene>
    <name evidence="1" type="ORF">NESG_02316</name>
</gene>
<dbReference type="GeneID" id="77677289"/>